<evidence type="ECO:0000313" key="2">
    <source>
        <dbReference type="Proteomes" id="UP001144978"/>
    </source>
</evidence>
<keyword evidence="2" id="KW-1185">Reference proteome</keyword>
<protein>
    <submittedName>
        <fullName evidence="1">Uncharacterized protein</fullName>
    </submittedName>
</protein>
<reference evidence="1" key="1">
    <citation type="submission" date="2022-08" db="EMBL/GenBank/DDBJ databases">
        <title>Genome Sequence of Pycnoporus sanguineus.</title>
        <authorList>
            <person name="Buettner E."/>
        </authorList>
    </citation>
    <scope>NUCLEOTIDE SEQUENCE</scope>
    <source>
        <strain evidence="1">CG-C14</strain>
    </source>
</reference>
<name>A0ACC1ML54_9APHY</name>
<sequence length="201" mass="23686">MIDRETCRFAVKAVEHAQTYWNLLEKVNPRDLRLTKYVHPHSPRRDLSPSPQTHAHLLFCLFPPVPRIPSYRIDDEIYEHAMKEFPELAENDYEKLLKIDEDWMKSESGKKRWRDFIQQYEKKIQDYNFGSLIRTDARQEYSETNTIFGECLSCSCARTVGQPELTEPTRPGSHANTAKEKEKAEKEKARAEKEKAKKKKN</sequence>
<accession>A0ACC1ML54</accession>
<dbReference type="EMBL" id="JANSHE010006332">
    <property type="protein sequence ID" value="KAJ2967384.1"/>
    <property type="molecule type" value="Genomic_DNA"/>
</dbReference>
<comment type="caution">
    <text evidence="1">The sequence shown here is derived from an EMBL/GenBank/DDBJ whole genome shotgun (WGS) entry which is preliminary data.</text>
</comment>
<evidence type="ECO:0000313" key="1">
    <source>
        <dbReference type="EMBL" id="KAJ2967384.1"/>
    </source>
</evidence>
<proteinExistence type="predicted"/>
<dbReference type="Proteomes" id="UP001144978">
    <property type="component" value="Unassembled WGS sequence"/>
</dbReference>
<gene>
    <name evidence="1" type="ORF">NUW54_g13519</name>
</gene>
<organism evidence="1 2">
    <name type="scientific">Trametes sanguinea</name>
    <dbReference type="NCBI Taxonomy" id="158606"/>
    <lineage>
        <taxon>Eukaryota</taxon>
        <taxon>Fungi</taxon>
        <taxon>Dikarya</taxon>
        <taxon>Basidiomycota</taxon>
        <taxon>Agaricomycotina</taxon>
        <taxon>Agaricomycetes</taxon>
        <taxon>Polyporales</taxon>
        <taxon>Polyporaceae</taxon>
        <taxon>Trametes</taxon>
    </lineage>
</organism>